<accession>A0A2P2QHY7</accession>
<proteinExistence type="predicted"/>
<organism evidence="1">
    <name type="scientific">Rhizophora mucronata</name>
    <name type="common">Asiatic mangrove</name>
    <dbReference type="NCBI Taxonomy" id="61149"/>
    <lineage>
        <taxon>Eukaryota</taxon>
        <taxon>Viridiplantae</taxon>
        <taxon>Streptophyta</taxon>
        <taxon>Embryophyta</taxon>
        <taxon>Tracheophyta</taxon>
        <taxon>Spermatophyta</taxon>
        <taxon>Magnoliopsida</taxon>
        <taxon>eudicotyledons</taxon>
        <taxon>Gunneridae</taxon>
        <taxon>Pentapetalae</taxon>
        <taxon>rosids</taxon>
        <taxon>fabids</taxon>
        <taxon>Malpighiales</taxon>
        <taxon>Rhizophoraceae</taxon>
        <taxon>Rhizophora</taxon>
    </lineage>
</organism>
<reference evidence="1" key="1">
    <citation type="submission" date="2018-02" db="EMBL/GenBank/DDBJ databases">
        <title>Rhizophora mucronata_Transcriptome.</title>
        <authorList>
            <person name="Meera S.P."/>
            <person name="Sreeshan A."/>
            <person name="Augustine A."/>
        </authorList>
    </citation>
    <scope>NUCLEOTIDE SEQUENCE</scope>
    <source>
        <tissue evidence="1">Leaf</tissue>
    </source>
</reference>
<name>A0A2P2QHY7_RHIMU</name>
<dbReference type="AlphaFoldDB" id="A0A2P2QHY7"/>
<dbReference type="EMBL" id="GGEC01086119">
    <property type="protein sequence ID" value="MBX66603.1"/>
    <property type="molecule type" value="Transcribed_RNA"/>
</dbReference>
<protein>
    <submittedName>
        <fullName evidence="1">Uncharacterized protein</fullName>
    </submittedName>
</protein>
<evidence type="ECO:0000313" key="1">
    <source>
        <dbReference type="EMBL" id="MBX66603.1"/>
    </source>
</evidence>
<sequence>MQGHAVQVTQHEKINKTSINTLAIYPDKKVQRQVTLVDQTIGEIQDQ</sequence>